<dbReference type="InterPro" id="IPR004358">
    <property type="entry name" value="Sig_transdc_His_kin-like_C"/>
</dbReference>
<keyword evidence="8" id="KW-1185">Reference proteome</keyword>
<dbReference type="InterPro" id="IPR036097">
    <property type="entry name" value="HisK_dim/P_sf"/>
</dbReference>
<comment type="catalytic activity">
    <reaction evidence="1">
        <text>ATP + protein L-histidine = ADP + protein N-phospho-L-histidine.</text>
        <dbReference type="EC" id="2.7.13.3"/>
    </reaction>
</comment>
<feature type="domain" description="Histidine kinase" evidence="6">
    <location>
        <begin position="55"/>
        <end position="280"/>
    </location>
</feature>
<reference evidence="7" key="1">
    <citation type="journal article" date="2014" name="Int. J. Syst. Evol. Microbiol.">
        <title>Complete genome sequence of Corynebacterium casei LMG S-19264T (=DSM 44701T), isolated from a smear-ripened cheese.</title>
        <authorList>
            <consortium name="US DOE Joint Genome Institute (JGI-PGF)"/>
            <person name="Walter F."/>
            <person name="Albersmeier A."/>
            <person name="Kalinowski J."/>
            <person name="Ruckert C."/>
        </authorList>
    </citation>
    <scope>NUCLEOTIDE SEQUENCE</scope>
    <source>
        <strain evidence="7">CGMCC 1.12921</strain>
    </source>
</reference>
<gene>
    <name evidence="7" type="ORF">GCM10011342_14190</name>
</gene>
<evidence type="ECO:0000256" key="2">
    <source>
        <dbReference type="ARBA" id="ARBA00012438"/>
    </source>
</evidence>
<evidence type="ECO:0000313" key="8">
    <source>
        <dbReference type="Proteomes" id="UP000613582"/>
    </source>
</evidence>
<evidence type="ECO:0000256" key="4">
    <source>
        <dbReference type="ARBA" id="ARBA00022679"/>
    </source>
</evidence>
<dbReference type="InterPro" id="IPR005467">
    <property type="entry name" value="His_kinase_dom"/>
</dbReference>
<dbReference type="SUPFAM" id="SSF55874">
    <property type="entry name" value="ATPase domain of HSP90 chaperone/DNA topoisomerase II/histidine kinase"/>
    <property type="match status" value="1"/>
</dbReference>
<dbReference type="EMBL" id="BMGH01000001">
    <property type="protein sequence ID" value="GGD06491.1"/>
    <property type="molecule type" value="Genomic_DNA"/>
</dbReference>
<accession>A0A8J2V2Y7</accession>
<dbReference type="GO" id="GO:0000155">
    <property type="term" value="F:phosphorelay sensor kinase activity"/>
    <property type="evidence" value="ECO:0007669"/>
    <property type="project" value="InterPro"/>
</dbReference>
<dbReference type="PROSITE" id="PS50109">
    <property type="entry name" value="HIS_KIN"/>
    <property type="match status" value="1"/>
</dbReference>
<keyword evidence="3" id="KW-0597">Phosphoprotein</keyword>
<dbReference type="PRINTS" id="PR00344">
    <property type="entry name" value="BCTRLSENSOR"/>
</dbReference>
<evidence type="ECO:0000313" key="7">
    <source>
        <dbReference type="EMBL" id="GGD06491.1"/>
    </source>
</evidence>
<dbReference type="CDD" id="cd00082">
    <property type="entry name" value="HisKA"/>
    <property type="match status" value="1"/>
</dbReference>
<comment type="caution">
    <text evidence="7">The sequence shown here is derived from an EMBL/GenBank/DDBJ whole genome shotgun (WGS) entry which is preliminary data.</text>
</comment>
<evidence type="ECO:0000256" key="5">
    <source>
        <dbReference type="ARBA" id="ARBA00022777"/>
    </source>
</evidence>
<dbReference type="SMART" id="SM00388">
    <property type="entry name" value="HisKA"/>
    <property type="match status" value="1"/>
</dbReference>
<dbReference type="Proteomes" id="UP000613582">
    <property type="component" value="Unassembled WGS sequence"/>
</dbReference>
<dbReference type="InterPro" id="IPR036890">
    <property type="entry name" value="HATPase_C_sf"/>
</dbReference>
<dbReference type="SMART" id="SM00387">
    <property type="entry name" value="HATPase_c"/>
    <property type="match status" value="1"/>
</dbReference>
<protein>
    <recommendedName>
        <fullName evidence="2">histidine kinase</fullName>
        <ecNumber evidence="2">2.7.13.3</ecNumber>
    </recommendedName>
</protein>
<name>A0A8J2V2Y7_9PROT</name>
<dbReference type="Pfam" id="PF00512">
    <property type="entry name" value="HisKA"/>
    <property type="match status" value="1"/>
</dbReference>
<proteinExistence type="predicted"/>
<dbReference type="EC" id="2.7.13.3" evidence="2"/>
<dbReference type="Gene3D" id="3.30.565.10">
    <property type="entry name" value="Histidine kinase-like ATPase, C-terminal domain"/>
    <property type="match status" value="1"/>
</dbReference>
<dbReference type="InterPro" id="IPR003594">
    <property type="entry name" value="HATPase_dom"/>
</dbReference>
<keyword evidence="4" id="KW-0808">Transferase</keyword>
<evidence type="ECO:0000256" key="3">
    <source>
        <dbReference type="ARBA" id="ARBA00022553"/>
    </source>
</evidence>
<sequence length="299" mass="32699">MLPTRRLARSGGSLLDDYIDRYSDALARRRANITLRAAKIEAELAYRSRGDFLANMNHELRTPLNAIVGFATMMKDAKRYGLSEQQTSEYLDYILQSADLLLGHINTLLELAAAESGGARLNQQATPVLDILEEVVNRLKPMAEGADVTLSLSVDDDLPDIFIDPDKVITAISHLVENAITYCDAGGETKVIARMGRKQDNRNWVYLAVQDNGIGMTPQELDRALRIFEQVHQGLDRKYEGVGIGLPIAKSFIELNGGRFSVKSMKGSGTTVRMALPAGELSMMTGEPAASAMPARMAG</sequence>
<dbReference type="Gene3D" id="1.10.287.130">
    <property type="match status" value="1"/>
</dbReference>
<dbReference type="PANTHER" id="PTHR43047">
    <property type="entry name" value="TWO-COMPONENT HISTIDINE PROTEIN KINASE"/>
    <property type="match status" value="1"/>
</dbReference>
<dbReference type="Pfam" id="PF02518">
    <property type="entry name" value="HATPase_c"/>
    <property type="match status" value="1"/>
</dbReference>
<keyword evidence="5" id="KW-0418">Kinase</keyword>
<dbReference type="RefSeq" id="WP_188159088.1">
    <property type="nucleotide sequence ID" value="NZ_BMGH01000001.1"/>
</dbReference>
<dbReference type="SUPFAM" id="SSF47384">
    <property type="entry name" value="Homodimeric domain of signal transducing histidine kinase"/>
    <property type="match status" value="1"/>
</dbReference>
<organism evidence="7 8">
    <name type="scientific">Aquisalinus flavus</name>
    <dbReference type="NCBI Taxonomy" id="1526572"/>
    <lineage>
        <taxon>Bacteria</taxon>
        <taxon>Pseudomonadati</taxon>
        <taxon>Pseudomonadota</taxon>
        <taxon>Alphaproteobacteria</taxon>
        <taxon>Parvularculales</taxon>
        <taxon>Parvularculaceae</taxon>
        <taxon>Aquisalinus</taxon>
    </lineage>
</organism>
<evidence type="ECO:0000259" key="6">
    <source>
        <dbReference type="PROSITE" id="PS50109"/>
    </source>
</evidence>
<dbReference type="InterPro" id="IPR003661">
    <property type="entry name" value="HisK_dim/P_dom"/>
</dbReference>
<evidence type="ECO:0000256" key="1">
    <source>
        <dbReference type="ARBA" id="ARBA00000085"/>
    </source>
</evidence>
<reference evidence="7" key="2">
    <citation type="submission" date="2020-09" db="EMBL/GenBank/DDBJ databases">
        <authorList>
            <person name="Sun Q."/>
            <person name="Zhou Y."/>
        </authorList>
    </citation>
    <scope>NUCLEOTIDE SEQUENCE</scope>
    <source>
        <strain evidence="7">CGMCC 1.12921</strain>
    </source>
</reference>
<dbReference type="AlphaFoldDB" id="A0A8J2V2Y7"/>